<comment type="caution">
    <text evidence="3">The sequence shown here is derived from an EMBL/GenBank/DDBJ whole genome shotgun (WGS) entry which is preliminary data.</text>
</comment>
<dbReference type="Pfam" id="PF24758">
    <property type="entry name" value="LRR_At5g56370"/>
    <property type="match status" value="1"/>
</dbReference>
<gene>
    <name evidence="3" type="primary">ga11154</name>
    <name evidence="3" type="ORF">PR202_ga11154</name>
</gene>
<feature type="compositionally biased region" description="Pro residues" evidence="1">
    <location>
        <begin position="35"/>
        <end position="45"/>
    </location>
</feature>
<proteinExistence type="predicted"/>
<accession>A0AAV5C8N0</accession>
<feature type="compositionally biased region" description="Basic residues" evidence="1">
    <location>
        <begin position="73"/>
        <end position="103"/>
    </location>
</feature>
<dbReference type="InterPro" id="IPR055312">
    <property type="entry name" value="FBL15-like"/>
</dbReference>
<evidence type="ECO:0000259" key="2">
    <source>
        <dbReference type="Pfam" id="PF24758"/>
    </source>
</evidence>
<evidence type="ECO:0000256" key="1">
    <source>
        <dbReference type="SAM" id="MobiDB-lite"/>
    </source>
</evidence>
<sequence length="301" mass="33498">MAMRCGFRSEPEEAMATRCGSGGDVDRISARPPRRAPPLHPPPPPARRRRRAHQPPLPPLAPRVGPPPGASPHLRRRLRRDAGSHRRRAERVRRRAASRLPRHRHEDTRTVIFPLPSRRLPLRRPRVPGHRVSSWLRSASRRLAGSLHLALPSLTNHTDDEDDDIVLPQSERVKAMFISLSYHKLQIPLSGGGGAFAELVTLIIAHAHMDSADLQTAVSSCGCPRLKTLKLGCVTVHGSQNLSIRSDSLEELCLNLTLDPEQGRIQVTTPNLTTLSTKFHSDNEAYISAAMLSKLHWLGYQ</sequence>
<name>A0AAV5C8N0_ELECO</name>
<feature type="domain" description="F-box/LRR-repeat protein 15/At3g58940/PEG3-like LRR" evidence="2">
    <location>
        <begin position="166"/>
        <end position="300"/>
    </location>
</feature>
<keyword evidence="4" id="KW-1185">Reference proteome</keyword>
<protein>
    <recommendedName>
        <fullName evidence="2">F-box/LRR-repeat protein 15/At3g58940/PEG3-like LRR domain-containing protein</fullName>
    </recommendedName>
</protein>
<feature type="compositionally biased region" description="Pro residues" evidence="1">
    <location>
        <begin position="55"/>
        <end position="70"/>
    </location>
</feature>
<reference evidence="3" key="2">
    <citation type="submission" date="2021-12" db="EMBL/GenBank/DDBJ databases">
        <title>Resequencing data analysis of finger millet.</title>
        <authorList>
            <person name="Hatakeyama M."/>
            <person name="Aluri S."/>
            <person name="Balachadran M.T."/>
            <person name="Sivarajan S.R."/>
            <person name="Poveda L."/>
            <person name="Shimizu-Inatsugi R."/>
            <person name="Schlapbach R."/>
            <person name="Sreeman S.M."/>
            <person name="Shimizu K.K."/>
        </authorList>
    </citation>
    <scope>NUCLEOTIDE SEQUENCE</scope>
</reference>
<dbReference type="InterPro" id="IPR055411">
    <property type="entry name" value="LRR_FXL15/At3g58940/PEG3-like"/>
</dbReference>
<organism evidence="3 4">
    <name type="scientific">Eleusine coracana subsp. coracana</name>
    <dbReference type="NCBI Taxonomy" id="191504"/>
    <lineage>
        <taxon>Eukaryota</taxon>
        <taxon>Viridiplantae</taxon>
        <taxon>Streptophyta</taxon>
        <taxon>Embryophyta</taxon>
        <taxon>Tracheophyta</taxon>
        <taxon>Spermatophyta</taxon>
        <taxon>Magnoliopsida</taxon>
        <taxon>Liliopsida</taxon>
        <taxon>Poales</taxon>
        <taxon>Poaceae</taxon>
        <taxon>PACMAD clade</taxon>
        <taxon>Chloridoideae</taxon>
        <taxon>Cynodonteae</taxon>
        <taxon>Eleusininae</taxon>
        <taxon>Eleusine</taxon>
    </lineage>
</organism>
<evidence type="ECO:0000313" key="3">
    <source>
        <dbReference type="EMBL" id="GJM94506.1"/>
    </source>
</evidence>
<dbReference type="PANTHER" id="PTHR34709">
    <property type="entry name" value="OS10G0396666 PROTEIN"/>
    <property type="match status" value="1"/>
</dbReference>
<dbReference type="PANTHER" id="PTHR34709:SF72">
    <property type="entry name" value="OS07G0130000 PROTEIN"/>
    <property type="match status" value="1"/>
</dbReference>
<dbReference type="AlphaFoldDB" id="A0AAV5C8N0"/>
<dbReference type="Proteomes" id="UP001054889">
    <property type="component" value="Unassembled WGS sequence"/>
</dbReference>
<reference evidence="3" key="1">
    <citation type="journal article" date="2018" name="DNA Res.">
        <title>Multiple hybrid de novo genome assembly of finger millet, an orphan allotetraploid crop.</title>
        <authorList>
            <person name="Hatakeyama M."/>
            <person name="Aluri S."/>
            <person name="Balachadran M.T."/>
            <person name="Sivarajan S.R."/>
            <person name="Patrignani A."/>
            <person name="Gruter S."/>
            <person name="Poveda L."/>
            <person name="Shimizu-Inatsugi R."/>
            <person name="Baeten J."/>
            <person name="Francoijs K.J."/>
            <person name="Nataraja K.N."/>
            <person name="Reddy Y.A.N."/>
            <person name="Phadnis S."/>
            <person name="Ravikumar R.L."/>
            <person name="Schlapbach R."/>
            <person name="Sreeman S.M."/>
            <person name="Shimizu K.K."/>
        </authorList>
    </citation>
    <scope>NUCLEOTIDE SEQUENCE</scope>
</reference>
<dbReference type="SUPFAM" id="SSF52047">
    <property type="entry name" value="RNI-like"/>
    <property type="match status" value="1"/>
</dbReference>
<evidence type="ECO:0000313" key="4">
    <source>
        <dbReference type="Proteomes" id="UP001054889"/>
    </source>
</evidence>
<feature type="region of interest" description="Disordered" evidence="1">
    <location>
        <begin position="1"/>
        <end position="105"/>
    </location>
</feature>
<dbReference type="EMBL" id="BQKI01000005">
    <property type="protein sequence ID" value="GJM94506.1"/>
    <property type="molecule type" value="Genomic_DNA"/>
</dbReference>